<organism evidence="3 4">
    <name type="scientific">Hafnia alvei</name>
    <dbReference type="NCBI Taxonomy" id="569"/>
    <lineage>
        <taxon>Bacteria</taxon>
        <taxon>Pseudomonadati</taxon>
        <taxon>Pseudomonadota</taxon>
        <taxon>Gammaproteobacteria</taxon>
        <taxon>Enterobacterales</taxon>
        <taxon>Hafniaceae</taxon>
        <taxon>Hafnia</taxon>
    </lineage>
</organism>
<feature type="signal peptide" evidence="1">
    <location>
        <begin position="1"/>
        <end position="28"/>
    </location>
</feature>
<dbReference type="Gene3D" id="2.60.40.1090">
    <property type="entry name" value="Fimbrial-type adhesion domain"/>
    <property type="match status" value="1"/>
</dbReference>
<dbReference type="Proteomes" id="UP000094844">
    <property type="component" value="Unassembled WGS sequence"/>
</dbReference>
<dbReference type="InterPro" id="IPR050263">
    <property type="entry name" value="Bact_Fimbrial_Adh_Pro"/>
</dbReference>
<dbReference type="SUPFAM" id="SSF49401">
    <property type="entry name" value="Bacterial adhesins"/>
    <property type="match status" value="1"/>
</dbReference>
<dbReference type="RefSeq" id="WP_072307431.1">
    <property type="nucleotide sequence ID" value="NZ_FMIQ01000006.1"/>
</dbReference>
<dbReference type="EMBL" id="FMIQ01000006">
    <property type="protein sequence ID" value="SCM51073.1"/>
    <property type="molecule type" value="Genomic_DNA"/>
</dbReference>
<evidence type="ECO:0000313" key="3">
    <source>
        <dbReference type="EMBL" id="SCM51073.1"/>
    </source>
</evidence>
<dbReference type="PANTHER" id="PTHR33420:SF27">
    <property type="entry name" value="PROTEIN FIMG"/>
    <property type="match status" value="1"/>
</dbReference>
<reference evidence="3 4" key="1">
    <citation type="submission" date="2016-09" db="EMBL/GenBank/DDBJ databases">
        <authorList>
            <person name="Capua I."/>
            <person name="De Benedictis P."/>
            <person name="Joannis T."/>
            <person name="Lombin L.H."/>
            <person name="Cattoli G."/>
        </authorList>
    </citation>
    <scope>NUCLEOTIDE SEQUENCE [LARGE SCALE GENOMIC DNA]</scope>
    <source>
        <strain evidence="3 4">GB001</strain>
    </source>
</reference>
<dbReference type="OrthoDB" id="6631341at2"/>
<feature type="chain" id="PRO_5008751653" evidence="1">
    <location>
        <begin position="29"/>
        <end position="177"/>
    </location>
</feature>
<feature type="domain" description="Fimbrial-type adhesion" evidence="2">
    <location>
        <begin position="36"/>
        <end position="176"/>
    </location>
</feature>
<name>A0A1C6YW47_HAFAL</name>
<gene>
    <name evidence="3" type="ORF">BN1044_00526</name>
</gene>
<dbReference type="GO" id="GO:0043709">
    <property type="term" value="P:cell adhesion involved in single-species biofilm formation"/>
    <property type="evidence" value="ECO:0007669"/>
    <property type="project" value="TreeGrafter"/>
</dbReference>
<keyword evidence="1" id="KW-0732">Signal</keyword>
<dbReference type="GO" id="GO:0009289">
    <property type="term" value="C:pilus"/>
    <property type="evidence" value="ECO:0007669"/>
    <property type="project" value="InterPro"/>
</dbReference>
<dbReference type="PROSITE" id="PS51257">
    <property type="entry name" value="PROKAR_LIPOPROTEIN"/>
    <property type="match status" value="1"/>
</dbReference>
<dbReference type="PANTHER" id="PTHR33420">
    <property type="entry name" value="FIMBRIAL SUBUNIT ELFA-RELATED"/>
    <property type="match status" value="1"/>
</dbReference>
<dbReference type="InterPro" id="IPR008966">
    <property type="entry name" value="Adhesion_dom_sf"/>
</dbReference>
<proteinExistence type="predicted"/>
<dbReference type="InterPro" id="IPR000259">
    <property type="entry name" value="Adhesion_dom_fimbrial"/>
</dbReference>
<evidence type="ECO:0000313" key="4">
    <source>
        <dbReference type="Proteomes" id="UP000094844"/>
    </source>
</evidence>
<evidence type="ECO:0000259" key="2">
    <source>
        <dbReference type="Pfam" id="PF00419"/>
    </source>
</evidence>
<sequence length="177" mass="18087">MFILSKQSRVALNSLLISTLFTSLSCLASDTSLGVSATVIASSCTVEASANQDVNLGSFYANVLNSPGSATDWANFTIDLSSCPASTRSVDMKLSGEAEGATKYFQNTGGSSTNVAIEIASQQTSSATIGPGDTISTAVVQATHQASFPLHARMISPAGGATSGTIAGSVELTFQYK</sequence>
<dbReference type="Pfam" id="PF00419">
    <property type="entry name" value="Fimbrial"/>
    <property type="match status" value="1"/>
</dbReference>
<dbReference type="AlphaFoldDB" id="A0A1C6YW47"/>
<protein>
    <submittedName>
        <fullName evidence="3">Minor fimbrial subunit</fullName>
    </submittedName>
</protein>
<dbReference type="InterPro" id="IPR036937">
    <property type="entry name" value="Adhesion_dom_fimbrial_sf"/>
</dbReference>
<accession>A0A1C6YW47</accession>
<evidence type="ECO:0000256" key="1">
    <source>
        <dbReference type="SAM" id="SignalP"/>
    </source>
</evidence>